<dbReference type="Proteomes" id="UP000634136">
    <property type="component" value="Unassembled WGS sequence"/>
</dbReference>
<feature type="region of interest" description="Disordered" evidence="1">
    <location>
        <begin position="75"/>
        <end position="99"/>
    </location>
</feature>
<evidence type="ECO:0000313" key="3">
    <source>
        <dbReference type="Proteomes" id="UP000634136"/>
    </source>
</evidence>
<reference evidence="2" key="1">
    <citation type="submission" date="2020-09" db="EMBL/GenBank/DDBJ databases">
        <title>Genome-Enabled Discovery of Anthraquinone Biosynthesis in Senna tora.</title>
        <authorList>
            <person name="Kang S.-H."/>
            <person name="Pandey R.P."/>
            <person name="Lee C.-M."/>
            <person name="Sim J.-S."/>
            <person name="Jeong J.-T."/>
            <person name="Choi B.-S."/>
            <person name="Jung M."/>
            <person name="Ginzburg D."/>
            <person name="Zhao K."/>
            <person name="Won S.Y."/>
            <person name="Oh T.-J."/>
            <person name="Yu Y."/>
            <person name="Kim N.-H."/>
            <person name="Lee O.R."/>
            <person name="Lee T.-H."/>
            <person name="Bashyal P."/>
            <person name="Kim T.-S."/>
            <person name="Lee W.-H."/>
            <person name="Kawkins C."/>
            <person name="Kim C.-K."/>
            <person name="Kim J.S."/>
            <person name="Ahn B.O."/>
            <person name="Rhee S.Y."/>
            <person name="Sohng J.K."/>
        </authorList>
    </citation>
    <scope>NUCLEOTIDE SEQUENCE</scope>
    <source>
        <tissue evidence="2">Leaf</tissue>
    </source>
</reference>
<proteinExistence type="predicted"/>
<evidence type="ECO:0000313" key="2">
    <source>
        <dbReference type="EMBL" id="KAF7834654.1"/>
    </source>
</evidence>
<organism evidence="2 3">
    <name type="scientific">Senna tora</name>
    <dbReference type="NCBI Taxonomy" id="362788"/>
    <lineage>
        <taxon>Eukaryota</taxon>
        <taxon>Viridiplantae</taxon>
        <taxon>Streptophyta</taxon>
        <taxon>Embryophyta</taxon>
        <taxon>Tracheophyta</taxon>
        <taxon>Spermatophyta</taxon>
        <taxon>Magnoliopsida</taxon>
        <taxon>eudicotyledons</taxon>
        <taxon>Gunneridae</taxon>
        <taxon>Pentapetalae</taxon>
        <taxon>rosids</taxon>
        <taxon>fabids</taxon>
        <taxon>Fabales</taxon>
        <taxon>Fabaceae</taxon>
        <taxon>Caesalpinioideae</taxon>
        <taxon>Cassia clade</taxon>
        <taxon>Senna</taxon>
    </lineage>
</organism>
<protein>
    <submittedName>
        <fullName evidence="2">Uncharacterized protein</fullName>
    </submittedName>
</protein>
<keyword evidence="3" id="KW-1185">Reference proteome</keyword>
<sequence>MSFDQNSITLVINAVMDPLVRGAHNYPRVNIDTQNLGDLLGNNNVNQEDLSKNKGNDNVIKVDSEFLLEKLEKQSMNEHMVPSHNLNPNESSLPHAKTT</sequence>
<accession>A0A834WY13</accession>
<name>A0A834WY13_9FABA</name>
<dbReference type="AlphaFoldDB" id="A0A834WY13"/>
<dbReference type="EMBL" id="JAAIUW010000004">
    <property type="protein sequence ID" value="KAF7834654.1"/>
    <property type="molecule type" value="Genomic_DNA"/>
</dbReference>
<feature type="compositionally biased region" description="Polar residues" evidence="1">
    <location>
        <begin position="84"/>
        <end position="99"/>
    </location>
</feature>
<evidence type="ECO:0000256" key="1">
    <source>
        <dbReference type="SAM" id="MobiDB-lite"/>
    </source>
</evidence>
<gene>
    <name evidence="2" type="ORF">G2W53_009513</name>
</gene>
<comment type="caution">
    <text evidence="2">The sequence shown here is derived from an EMBL/GenBank/DDBJ whole genome shotgun (WGS) entry which is preliminary data.</text>
</comment>